<dbReference type="EMBL" id="WIGN01000457">
    <property type="protein sequence ID" value="KAF6792344.1"/>
    <property type="molecule type" value="Genomic_DNA"/>
</dbReference>
<sequence length="110" mass="12222">MAEVVPLLNVCWDWDGRFQCLRSPASGIILLPAAVATLCSLCTWKNDQSQRPLRRYSMMIADNGRKVDCKMLDTTRKRGSGTTTAENVYTAQGPERAWGSSATTNNEQTH</sequence>
<comment type="caution">
    <text evidence="2">The sequence shown here is derived from an EMBL/GenBank/DDBJ whole genome shotgun (WGS) entry which is preliminary data.</text>
</comment>
<reference evidence="2 3" key="1">
    <citation type="journal article" date="2020" name="Phytopathology">
        <title>Genome Sequence Resources of Colletotrichum truncatum, C. plurivorum, C. musicola, and C. sojae: Four Species Pathogenic to Soybean (Glycine max).</title>
        <authorList>
            <person name="Rogerio F."/>
            <person name="Boufleur T.R."/>
            <person name="Ciampi-Guillardi M."/>
            <person name="Sukno S.A."/>
            <person name="Thon M.R."/>
            <person name="Massola Junior N.S."/>
            <person name="Baroncelli R."/>
        </authorList>
    </citation>
    <scope>NUCLEOTIDE SEQUENCE [LARGE SCALE GENOMIC DNA]</scope>
    <source>
        <strain evidence="2 3">LFN0009</strain>
    </source>
</reference>
<dbReference type="Proteomes" id="UP000652219">
    <property type="component" value="Unassembled WGS sequence"/>
</dbReference>
<gene>
    <name evidence="2" type="ORF">CSOJ01_14168</name>
</gene>
<feature type="compositionally biased region" description="Polar residues" evidence="1">
    <location>
        <begin position="80"/>
        <end position="90"/>
    </location>
</feature>
<accession>A0A8H6MJD4</accession>
<protein>
    <submittedName>
        <fullName evidence="2">Uncharacterized protein</fullName>
    </submittedName>
</protein>
<proteinExistence type="predicted"/>
<dbReference type="AlphaFoldDB" id="A0A8H6MJD4"/>
<name>A0A8H6MJD4_9PEZI</name>
<feature type="compositionally biased region" description="Polar residues" evidence="1">
    <location>
        <begin position="100"/>
        <end position="110"/>
    </location>
</feature>
<feature type="region of interest" description="Disordered" evidence="1">
    <location>
        <begin position="76"/>
        <end position="110"/>
    </location>
</feature>
<evidence type="ECO:0000313" key="3">
    <source>
        <dbReference type="Proteomes" id="UP000652219"/>
    </source>
</evidence>
<organism evidence="2 3">
    <name type="scientific">Colletotrichum sojae</name>
    <dbReference type="NCBI Taxonomy" id="2175907"/>
    <lineage>
        <taxon>Eukaryota</taxon>
        <taxon>Fungi</taxon>
        <taxon>Dikarya</taxon>
        <taxon>Ascomycota</taxon>
        <taxon>Pezizomycotina</taxon>
        <taxon>Sordariomycetes</taxon>
        <taxon>Hypocreomycetidae</taxon>
        <taxon>Glomerellales</taxon>
        <taxon>Glomerellaceae</taxon>
        <taxon>Colletotrichum</taxon>
        <taxon>Colletotrichum orchidearum species complex</taxon>
    </lineage>
</organism>
<evidence type="ECO:0000256" key="1">
    <source>
        <dbReference type="SAM" id="MobiDB-lite"/>
    </source>
</evidence>
<evidence type="ECO:0000313" key="2">
    <source>
        <dbReference type="EMBL" id="KAF6792344.1"/>
    </source>
</evidence>
<keyword evidence="3" id="KW-1185">Reference proteome</keyword>